<dbReference type="HOGENOM" id="CLU_122811_0_0_10"/>
<dbReference type="STRING" id="1338011.BD94_1647"/>
<dbReference type="EMBL" id="CP007547">
    <property type="protein sequence ID" value="AIL45422.1"/>
    <property type="molecule type" value="Genomic_DNA"/>
</dbReference>
<dbReference type="Proteomes" id="UP000028933">
    <property type="component" value="Chromosome"/>
</dbReference>
<keyword evidence="1" id="KW-0812">Transmembrane</keyword>
<feature type="transmembrane region" description="Helical" evidence="1">
    <location>
        <begin position="110"/>
        <end position="130"/>
    </location>
</feature>
<dbReference type="AlphaFoldDB" id="A0A077ED56"/>
<feature type="transmembrane region" description="Helical" evidence="1">
    <location>
        <begin position="70"/>
        <end position="90"/>
    </location>
</feature>
<organism evidence="2 3">
    <name type="scientific">Elizabethkingia anophelis NUHP1</name>
    <dbReference type="NCBI Taxonomy" id="1338011"/>
    <lineage>
        <taxon>Bacteria</taxon>
        <taxon>Pseudomonadati</taxon>
        <taxon>Bacteroidota</taxon>
        <taxon>Flavobacteriia</taxon>
        <taxon>Flavobacteriales</taxon>
        <taxon>Weeksellaceae</taxon>
        <taxon>Elizabethkingia</taxon>
    </lineage>
</organism>
<dbReference type="eggNOG" id="ENOG50329VF">
    <property type="taxonomic scope" value="Bacteria"/>
</dbReference>
<feature type="transmembrane region" description="Helical" evidence="1">
    <location>
        <begin position="150"/>
        <end position="173"/>
    </location>
</feature>
<accession>A0A077ED56</accession>
<name>A0A077ED56_9FLAO</name>
<dbReference type="RefSeq" id="WP_024566234.1">
    <property type="nucleotide sequence ID" value="NZ_CP007547.1"/>
</dbReference>
<sequence>MEFAFLISSILLISYSLLAVFDGVFLHLYKYRLYQHEESRFEHLTHTIRAVLFTCILISLFINIGNNNLFLFGCILIAVDIITLLVDAYVEKDSRAFMGGLPRWEYIVHLLVNGFHFAAIAVFLVIKININTDGISLTESFQQIENYQTFKIIALNLLPGAIIISLVHIMVYVPKFKYYFEKIQIKCC</sequence>
<feature type="transmembrane region" description="Helical" evidence="1">
    <location>
        <begin position="47"/>
        <end position="64"/>
    </location>
</feature>
<keyword evidence="1" id="KW-0472">Membrane</keyword>
<feature type="transmembrane region" description="Helical" evidence="1">
    <location>
        <begin position="6"/>
        <end position="26"/>
    </location>
</feature>
<reference evidence="2" key="2">
    <citation type="journal article" date="2015" name="Genome Biol. Evol.">
        <title>Complete Genome Sequence and Transcriptomic Analysis of the Novel Pathogen Elizabethkingia anophelis in Response to Oxidative Stress.</title>
        <authorList>
            <person name="Li Y."/>
            <person name="Liu Y."/>
            <person name="Chew S.C."/>
            <person name="Tay M."/>
            <person name="Salido M.M."/>
            <person name="Teo J."/>
            <person name="Lauro F.M."/>
            <person name="Givskov M."/>
            <person name="Yang L."/>
        </authorList>
    </citation>
    <scope>NUCLEOTIDE SEQUENCE</scope>
    <source>
        <strain evidence="2">NUHP1</strain>
    </source>
</reference>
<evidence type="ECO:0000313" key="3">
    <source>
        <dbReference type="Proteomes" id="UP000028933"/>
    </source>
</evidence>
<protein>
    <submittedName>
        <fullName evidence="2">Uncharacterized protein</fullName>
    </submittedName>
</protein>
<evidence type="ECO:0000256" key="1">
    <source>
        <dbReference type="SAM" id="Phobius"/>
    </source>
</evidence>
<dbReference type="KEGG" id="eao:BD94_1647"/>
<keyword evidence="1" id="KW-1133">Transmembrane helix</keyword>
<evidence type="ECO:0000313" key="2">
    <source>
        <dbReference type="EMBL" id="AIL45422.1"/>
    </source>
</evidence>
<reference evidence="2" key="1">
    <citation type="journal article" date="2013" name="Lancet">
        <title>First case of E anophelis outbreak in an intensive-care unit.</title>
        <authorList>
            <person name="Teo J."/>
            <person name="Tan S.Y."/>
            <person name="Tay M."/>
            <person name="Ding Y."/>
            <person name="Kjelleberg S."/>
            <person name="Givskov M."/>
            <person name="Lin R.T."/>
            <person name="Yang L."/>
        </authorList>
    </citation>
    <scope>NUCLEOTIDE SEQUENCE [LARGE SCALE GENOMIC DNA]</scope>
    <source>
        <strain evidence="2">NUHP1</strain>
    </source>
</reference>
<gene>
    <name evidence="2" type="ORF">BD94_1647</name>
</gene>
<proteinExistence type="predicted"/>